<dbReference type="EMBL" id="MU002141">
    <property type="protein sequence ID" value="KAF2789395.1"/>
    <property type="molecule type" value="Genomic_DNA"/>
</dbReference>
<dbReference type="InterPro" id="IPR000182">
    <property type="entry name" value="GNAT_dom"/>
</dbReference>
<name>A0A6A6WZM1_9PLEO</name>
<dbReference type="InterPro" id="IPR016181">
    <property type="entry name" value="Acyl_CoA_acyltransferase"/>
</dbReference>
<gene>
    <name evidence="2" type="ORF">K505DRAFT_284490</name>
</gene>
<dbReference type="Gene3D" id="3.40.630.30">
    <property type="match status" value="1"/>
</dbReference>
<evidence type="ECO:0000313" key="3">
    <source>
        <dbReference type="Proteomes" id="UP000799757"/>
    </source>
</evidence>
<dbReference type="OrthoDB" id="2821191at2759"/>
<accession>A0A6A6WZM1</accession>
<dbReference type="Proteomes" id="UP000799757">
    <property type="component" value="Unassembled WGS sequence"/>
</dbReference>
<evidence type="ECO:0000313" key="2">
    <source>
        <dbReference type="EMBL" id="KAF2789395.1"/>
    </source>
</evidence>
<feature type="domain" description="N-acetyltransferase" evidence="1">
    <location>
        <begin position="70"/>
        <end position="214"/>
    </location>
</feature>
<dbReference type="AlphaFoldDB" id="A0A6A6WZM1"/>
<protein>
    <recommendedName>
        <fullName evidence="1">N-acetyltransferase domain-containing protein</fullName>
    </recommendedName>
</protein>
<keyword evidence="3" id="KW-1185">Reference proteome</keyword>
<sequence length="224" mass="24538">MSAFHIRDEALPEDAEFILEAFDSTLPHLASIGSGAQWGSEPRSKNESSVKRIRGAVEKARSGTSDSDAVFVAEVPVDDGLVPVGGRTRRDKDNQQMLQVGAAVVEGSFPAYVADQQQLAARVQAAVERADYIYLFVMISDFRVGALRKGAGAALAQRVRQYALEKGKTAVYVDCWSGNGERLVEFYKSQGYVPVDDFQGKKDDGSIWHGKLLRLDLDESISHE</sequence>
<reference evidence="2" key="1">
    <citation type="journal article" date="2020" name="Stud. Mycol.">
        <title>101 Dothideomycetes genomes: a test case for predicting lifestyles and emergence of pathogens.</title>
        <authorList>
            <person name="Haridas S."/>
            <person name="Albert R."/>
            <person name="Binder M."/>
            <person name="Bloem J."/>
            <person name="Labutti K."/>
            <person name="Salamov A."/>
            <person name="Andreopoulos B."/>
            <person name="Baker S."/>
            <person name="Barry K."/>
            <person name="Bills G."/>
            <person name="Bluhm B."/>
            <person name="Cannon C."/>
            <person name="Castanera R."/>
            <person name="Culley D."/>
            <person name="Daum C."/>
            <person name="Ezra D."/>
            <person name="Gonzalez J."/>
            <person name="Henrissat B."/>
            <person name="Kuo A."/>
            <person name="Liang C."/>
            <person name="Lipzen A."/>
            <person name="Lutzoni F."/>
            <person name="Magnuson J."/>
            <person name="Mondo S."/>
            <person name="Nolan M."/>
            <person name="Ohm R."/>
            <person name="Pangilinan J."/>
            <person name="Park H.-J."/>
            <person name="Ramirez L."/>
            <person name="Alfaro M."/>
            <person name="Sun H."/>
            <person name="Tritt A."/>
            <person name="Yoshinaga Y."/>
            <person name="Zwiers L.-H."/>
            <person name="Turgeon B."/>
            <person name="Goodwin S."/>
            <person name="Spatafora J."/>
            <person name="Crous P."/>
            <person name="Grigoriev I."/>
        </authorList>
    </citation>
    <scope>NUCLEOTIDE SEQUENCE</scope>
    <source>
        <strain evidence="2">CBS 109.77</strain>
    </source>
</reference>
<dbReference type="SUPFAM" id="SSF55729">
    <property type="entry name" value="Acyl-CoA N-acyltransferases (Nat)"/>
    <property type="match status" value="1"/>
</dbReference>
<evidence type="ECO:0000259" key="1">
    <source>
        <dbReference type="PROSITE" id="PS51186"/>
    </source>
</evidence>
<organism evidence="2 3">
    <name type="scientific">Melanomma pulvis-pyrius CBS 109.77</name>
    <dbReference type="NCBI Taxonomy" id="1314802"/>
    <lineage>
        <taxon>Eukaryota</taxon>
        <taxon>Fungi</taxon>
        <taxon>Dikarya</taxon>
        <taxon>Ascomycota</taxon>
        <taxon>Pezizomycotina</taxon>
        <taxon>Dothideomycetes</taxon>
        <taxon>Pleosporomycetidae</taxon>
        <taxon>Pleosporales</taxon>
        <taxon>Melanommataceae</taxon>
        <taxon>Melanomma</taxon>
    </lineage>
</organism>
<proteinExistence type="predicted"/>
<dbReference type="GO" id="GO:0016747">
    <property type="term" value="F:acyltransferase activity, transferring groups other than amino-acyl groups"/>
    <property type="evidence" value="ECO:0007669"/>
    <property type="project" value="InterPro"/>
</dbReference>
<dbReference type="PROSITE" id="PS51186">
    <property type="entry name" value="GNAT"/>
    <property type="match status" value="1"/>
</dbReference>